<dbReference type="EMBL" id="CP011112">
    <property type="protein sequence ID" value="AKU17401.1"/>
    <property type="molecule type" value="Genomic_DNA"/>
</dbReference>
<evidence type="ECO:0000313" key="7">
    <source>
        <dbReference type="EMBL" id="AKU17401.1"/>
    </source>
</evidence>
<dbReference type="PROSITE" id="PS50949">
    <property type="entry name" value="HTH_GNTR"/>
    <property type="match status" value="1"/>
</dbReference>
<gene>
    <name evidence="7" type="ORF">VV02_18665</name>
</gene>
<dbReference type="PANTHER" id="PTHR46577:SF1">
    <property type="entry name" value="HTH-TYPE TRANSCRIPTIONAL REGULATORY PROTEIN GABR"/>
    <property type="match status" value="1"/>
</dbReference>
<keyword evidence="5" id="KW-0804">Transcription</keyword>
<dbReference type="InterPro" id="IPR004839">
    <property type="entry name" value="Aminotransferase_I/II_large"/>
</dbReference>
<dbReference type="InterPro" id="IPR015424">
    <property type="entry name" value="PyrdxlP-dep_Trfase"/>
</dbReference>
<dbReference type="GO" id="GO:0003677">
    <property type="term" value="F:DNA binding"/>
    <property type="evidence" value="ECO:0007669"/>
    <property type="project" value="UniProtKB-KW"/>
</dbReference>
<evidence type="ECO:0000256" key="4">
    <source>
        <dbReference type="ARBA" id="ARBA00023125"/>
    </source>
</evidence>
<evidence type="ECO:0000256" key="2">
    <source>
        <dbReference type="ARBA" id="ARBA00022898"/>
    </source>
</evidence>
<reference evidence="7 8" key="1">
    <citation type="submission" date="2015-03" db="EMBL/GenBank/DDBJ databases">
        <title>Luteipulveratus halotolerans sp. nov., a novel actinobacterium (Dermacoccaceae) from Sarawak, Malaysia.</title>
        <authorList>
            <person name="Juboi H."/>
            <person name="Basik A."/>
            <person name="Shamsul S.S."/>
            <person name="Arnold P."/>
            <person name="Schmitt E.K."/>
            <person name="Sanglier J.-J."/>
            <person name="Yeo T."/>
        </authorList>
    </citation>
    <scope>NUCLEOTIDE SEQUENCE [LARGE SCALE GENOMIC DNA]</scope>
    <source>
        <strain evidence="7 8">MN07-A0370</strain>
    </source>
</reference>
<keyword evidence="4" id="KW-0238">DNA-binding</keyword>
<evidence type="ECO:0000256" key="3">
    <source>
        <dbReference type="ARBA" id="ARBA00023015"/>
    </source>
</evidence>
<dbReference type="CDD" id="cd00609">
    <property type="entry name" value="AAT_like"/>
    <property type="match status" value="1"/>
</dbReference>
<dbReference type="InterPro" id="IPR000524">
    <property type="entry name" value="Tscrpt_reg_HTH_GntR"/>
</dbReference>
<dbReference type="PANTHER" id="PTHR46577">
    <property type="entry name" value="HTH-TYPE TRANSCRIPTIONAL REGULATORY PROTEIN GABR"/>
    <property type="match status" value="1"/>
</dbReference>
<evidence type="ECO:0000313" key="8">
    <source>
        <dbReference type="Proteomes" id="UP000066480"/>
    </source>
</evidence>
<evidence type="ECO:0000256" key="5">
    <source>
        <dbReference type="ARBA" id="ARBA00023163"/>
    </source>
</evidence>
<dbReference type="InterPro" id="IPR051446">
    <property type="entry name" value="HTH_trans_reg/aminotransferase"/>
</dbReference>
<dbReference type="KEGG" id="lmoi:VV02_18665"/>
<dbReference type="GO" id="GO:0030170">
    <property type="term" value="F:pyridoxal phosphate binding"/>
    <property type="evidence" value="ECO:0007669"/>
    <property type="project" value="InterPro"/>
</dbReference>
<dbReference type="Gene3D" id="1.10.10.10">
    <property type="entry name" value="Winged helix-like DNA-binding domain superfamily/Winged helix DNA-binding domain"/>
    <property type="match status" value="1"/>
</dbReference>
<dbReference type="RefSeq" id="WP_052593916.1">
    <property type="nucleotide sequence ID" value="NZ_CP011112.1"/>
</dbReference>
<dbReference type="Pfam" id="PF00392">
    <property type="entry name" value="GntR"/>
    <property type="match status" value="1"/>
</dbReference>
<organism evidence="7 8">
    <name type="scientific">Luteipulveratus mongoliensis</name>
    <dbReference type="NCBI Taxonomy" id="571913"/>
    <lineage>
        <taxon>Bacteria</taxon>
        <taxon>Bacillati</taxon>
        <taxon>Actinomycetota</taxon>
        <taxon>Actinomycetes</taxon>
        <taxon>Micrococcales</taxon>
        <taxon>Dermacoccaceae</taxon>
        <taxon>Luteipulveratus</taxon>
    </lineage>
</organism>
<keyword evidence="2" id="KW-0663">Pyridoxal phosphate</keyword>
<name>A0A0K1JL11_9MICO</name>
<dbReference type="Proteomes" id="UP000066480">
    <property type="component" value="Chromosome"/>
</dbReference>
<protein>
    <recommendedName>
        <fullName evidence="6">HTH gntR-type domain-containing protein</fullName>
    </recommendedName>
</protein>
<dbReference type="SMART" id="SM00345">
    <property type="entry name" value="HTH_GNTR"/>
    <property type="match status" value="1"/>
</dbReference>
<dbReference type="SUPFAM" id="SSF53383">
    <property type="entry name" value="PLP-dependent transferases"/>
    <property type="match status" value="1"/>
</dbReference>
<keyword evidence="3" id="KW-0805">Transcription regulation</keyword>
<dbReference type="InterPro" id="IPR036390">
    <property type="entry name" value="WH_DNA-bd_sf"/>
</dbReference>
<comment type="similarity">
    <text evidence="1">In the C-terminal section; belongs to the class-I pyridoxal-phosphate-dependent aminotransferase family.</text>
</comment>
<keyword evidence="8" id="KW-1185">Reference proteome</keyword>
<dbReference type="OrthoDB" id="199743at2"/>
<feature type="domain" description="HTH gntR-type" evidence="6">
    <location>
        <begin position="17"/>
        <end position="85"/>
    </location>
</feature>
<proteinExistence type="inferred from homology"/>
<evidence type="ECO:0000259" key="6">
    <source>
        <dbReference type="PROSITE" id="PS50949"/>
    </source>
</evidence>
<dbReference type="GO" id="GO:0003700">
    <property type="term" value="F:DNA-binding transcription factor activity"/>
    <property type="evidence" value="ECO:0007669"/>
    <property type="project" value="InterPro"/>
</dbReference>
<sequence length="481" mass="50799">MARTARVSSLLVDAEAAATPDGLGAAIVGEIAVGRLGVGDPLPSSRALAGDLGVARSLVVTTYDALAAAGIITVAAGSGAAVAVTADVAAASLGVGTAPQHQREPLQPRLVRPQRIPPARLRFNLSPGAPDVTLIREADWRQAWRAASQTVPDLDWYHPMQHPELEQALVTHLRRTRGIPVEQREVIIFPGVSAAIQAIVHALEPQRVAMEDPGYPLARIPLQQNVARVDLIPVDAGGLCVDALSAQDLAYVTPAHQFPLGGRLSAVRREQLLRWADREDAVIVEDDFDGEYRHDATPLGPLRSMSGGADRVAYIGTASKILTPHLRLAWAVVPGWMADAVRVAGGALRLDASRVASMALAQMISSGNLSRHLARAQRTYAARRRRLVDALHASLPHVEVLGVEAGIHVAVRWEDSSVSDVDAVEELAARGIVVAALSEYAVSHPVNGLLLGYAQLPETGAQAAVHEIADALKGVGLAPNS</sequence>
<dbReference type="InterPro" id="IPR036388">
    <property type="entry name" value="WH-like_DNA-bd_sf"/>
</dbReference>
<dbReference type="Gene3D" id="3.40.640.10">
    <property type="entry name" value="Type I PLP-dependent aspartate aminotransferase-like (Major domain)"/>
    <property type="match status" value="1"/>
</dbReference>
<dbReference type="AlphaFoldDB" id="A0A0K1JL11"/>
<dbReference type="InterPro" id="IPR015421">
    <property type="entry name" value="PyrdxlP-dep_Trfase_major"/>
</dbReference>
<dbReference type="PATRIC" id="fig|571913.6.peg.3782"/>
<dbReference type="Pfam" id="PF00155">
    <property type="entry name" value="Aminotran_1_2"/>
    <property type="match status" value="1"/>
</dbReference>
<evidence type="ECO:0000256" key="1">
    <source>
        <dbReference type="ARBA" id="ARBA00005384"/>
    </source>
</evidence>
<dbReference type="SUPFAM" id="SSF46785">
    <property type="entry name" value="Winged helix' DNA-binding domain"/>
    <property type="match status" value="1"/>
</dbReference>
<accession>A0A0K1JL11</accession>